<evidence type="ECO:0000313" key="1">
    <source>
        <dbReference type="EMBL" id="GAJ14207.1"/>
    </source>
</evidence>
<feature type="non-terminal residue" evidence="1">
    <location>
        <position position="118"/>
    </location>
</feature>
<name>X1VB65_9ZZZZ</name>
<sequence>METEVSYWPESKIADDERFQSRVRWSNIPIVTFKTHRLQTFLPPKGAERAYQAALAFVSGKAKHYFLTFVGEPGRGKTHLALGMGWHVLENNLGLVKYYQVETLLDDLRHGFRADTDE</sequence>
<accession>X1VB65</accession>
<dbReference type="Gene3D" id="3.40.50.300">
    <property type="entry name" value="P-loop containing nucleotide triphosphate hydrolases"/>
    <property type="match status" value="1"/>
</dbReference>
<dbReference type="AlphaFoldDB" id="X1VB65"/>
<reference evidence="1" key="1">
    <citation type="journal article" date="2014" name="Front. Microbiol.">
        <title>High frequency of phylogenetically diverse reductive dehalogenase-homologous genes in deep subseafloor sedimentary metagenomes.</title>
        <authorList>
            <person name="Kawai M."/>
            <person name="Futagami T."/>
            <person name="Toyoda A."/>
            <person name="Takaki Y."/>
            <person name="Nishi S."/>
            <person name="Hori S."/>
            <person name="Arai W."/>
            <person name="Tsubouchi T."/>
            <person name="Morono Y."/>
            <person name="Uchiyama I."/>
            <person name="Ito T."/>
            <person name="Fujiyama A."/>
            <person name="Inagaki F."/>
            <person name="Takami H."/>
        </authorList>
    </citation>
    <scope>NUCLEOTIDE SEQUENCE</scope>
    <source>
        <strain evidence="1">Expedition CK06-06</strain>
    </source>
</reference>
<dbReference type="EMBL" id="BARW01031215">
    <property type="protein sequence ID" value="GAJ14207.1"/>
    <property type="molecule type" value="Genomic_DNA"/>
</dbReference>
<dbReference type="GO" id="GO:0006260">
    <property type="term" value="P:DNA replication"/>
    <property type="evidence" value="ECO:0007669"/>
    <property type="project" value="TreeGrafter"/>
</dbReference>
<dbReference type="PANTHER" id="PTHR30050">
    <property type="entry name" value="CHROMOSOMAL REPLICATION INITIATOR PROTEIN DNAA"/>
    <property type="match status" value="1"/>
</dbReference>
<comment type="caution">
    <text evidence="1">The sequence shown here is derived from an EMBL/GenBank/DDBJ whole genome shotgun (WGS) entry which is preliminary data.</text>
</comment>
<dbReference type="InterPro" id="IPR027417">
    <property type="entry name" value="P-loop_NTPase"/>
</dbReference>
<proteinExistence type="predicted"/>
<dbReference type="PANTHER" id="PTHR30050:SF4">
    <property type="entry name" value="ATP-BINDING PROTEIN RV3427C IN INSERTION SEQUENCE-RELATED"/>
    <property type="match status" value="1"/>
</dbReference>
<gene>
    <name evidence="1" type="ORF">S12H4_49708</name>
</gene>
<protein>
    <submittedName>
        <fullName evidence="1">Uncharacterized protein</fullName>
    </submittedName>
</protein>
<dbReference type="SUPFAM" id="SSF52540">
    <property type="entry name" value="P-loop containing nucleoside triphosphate hydrolases"/>
    <property type="match status" value="1"/>
</dbReference>
<organism evidence="1">
    <name type="scientific">marine sediment metagenome</name>
    <dbReference type="NCBI Taxonomy" id="412755"/>
    <lineage>
        <taxon>unclassified sequences</taxon>
        <taxon>metagenomes</taxon>
        <taxon>ecological metagenomes</taxon>
    </lineage>
</organism>